<dbReference type="PROSITE" id="PS00678">
    <property type="entry name" value="WD_REPEATS_1"/>
    <property type="match status" value="12"/>
</dbReference>
<gene>
    <name evidence="5" type="ORF">SteCoe_4878</name>
</gene>
<feature type="transmembrane region" description="Helical" evidence="4">
    <location>
        <begin position="1312"/>
        <end position="1337"/>
    </location>
</feature>
<evidence type="ECO:0000256" key="1">
    <source>
        <dbReference type="ARBA" id="ARBA00022574"/>
    </source>
</evidence>
<keyword evidence="4" id="KW-1133">Transmembrane helix</keyword>
<feature type="repeat" description="WD" evidence="3">
    <location>
        <begin position="512"/>
        <end position="553"/>
    </location>
</feature>
<dbReference type="PROSITE" id="PS50082">
    <property type="entry name" value="WD_REPEATS_2"/>
    <property type="match status" value="18"/>
</dbReference>
<feature type="repeat" description="WD" evidence="3">
    <location>
        <begin position="94"/>
        <end position="135"/>
    </location>
</feature>
<dbReference type="PRINTS" id="PR00320">
    <property type="entry name" value="GPROTEINBRPT"/>
</dbReference>
<dbReference type="SMART" id="SM00320">
    <property type="entry name" value="WD40"/>
    <property type="match status" value="21"/>
</dbReference>
<dbReference type="Pfam" id="PF00400">
    <property type="entry name" value="WD40"/>
    <property type="match status" value="19"/>
</dbReference>
<dbReference type="PANTHER" id="PTHR19848:SF8">
    <property type="entry name" value="F-BOX AND WD REPEAT DOMAIN CONTAINING 7"/>
    <property type="match status" value="1"/>
</dbReference>
<feature type="repeat" description="WD" evidence="3">
    <location>
        <begin position="890"/>
        <end position="931"/>
    </location>
</feature>
<sequence>MDIGIKEPLIPEVSNSFFLTAGQSLDTSKPQLSEIEAIQDVLKDIEREDFLLGGHTGSVRICCLNPISNLLFTGGEDKLIKSWSLSKQCEEYTLSGHFGPITYLSINQSGNLLGSSSEDMTIKVWDLNSRIEIFSLKGHEGKVLGICFSPDLTSLISGSDDCSIKVWNLAMRNEEFTLVGHTGPVNAVKYLGDSLHAISSSDDGWIKIWNLLSKIAEITVDTEHPVKGMCLSPFNNFLATYSNTSLVQVWNLSDLSEEHKKDTSPLLPSAITYSPSGNYLAIGYSDSSIEICSTKNYLSGTFHGHTQQVNDLIFTTERKQLISVSKDSYTRVWNLEGYREKSVFKEHKCGLMSVCISPDSTKIISCDLELIPIIWSVSTGQLIGKLIGHASAAVMAKFSKDGKFIASCSYDKTIKIWSAETYELINTLTGHSLSVYCIEFSHDSEFLASGSRDTTVKLWNFKESALIFSIKAHDQSLYSVDFSSNGRYIGTGSIDKLVKIINIADKNIEMIFEGHTNWIKCVRFTSDSKTIISVSGDQTVKIWNLEEKREEASLTGHSGAINSLALSPDDKYAVTGSGDNYIKLWNLPERREEFTINAHTDCVSFLDFSPNGEFFISAGKDKLAKVWEIKNKGEEVSFIAHDDRVRSLVYTPDGSFLISGSNDKTIKIWDILEKSEPKVLKGHENIIWSISLSPNGKNLASGSHDGVIKLWDFSSLSNTSTHKYHVLSVNSVSFSPCGQYLASASNDKTVKLLNLNDHNDIISFNGHQHFVWTAIFVPSGVYLISGSNDKTIRVWNVDLKSLAFTLTGHTNAIYCIAACSNGQRIVSGSVDTTVKVWSLTEFSEEFTLTGHNDAIRGITLTASGKFAISGGFDKLVIVWNLHEKRKEYVLCGHTDNVLTVTVSPDGNFIASGGADKQIKLWNLNMHRVMFVENHPDMIKSDTLPSIKDPLFKPAKIPDPHYQPLIPYLNAISCLKTKSYAQLSQESLGLLISSYSFSTLHFLSFLGLYKVIESYIENENFIIKADAFGHSPLYYSIKRQHQKCTDLLLEFLINSGIDNTNTIENLTSFHAIRHDLVILIRNSSSMIHELLSVLICQSSESIYFGKPHTELPIISLIPMRTAILNYYFTESSIDNQLKDDLENQPLIMKTFKFMLPATVGSLDSIEFLKIILECKNEEIYRTELIQFYIRYKWNYVKIWVYSYTLLVWANLVLIALVIILSDINFVYPLIGVNFLLLVWELVQFAQTGVDYVKDWWNILDIIRLSLTGFWIFCLLWEEDWDIRYLLWWMILLNVIRGLTGFRAFDKTRYYIKLILISLSNIKFFMIIFIYTTISFGLLSSKSSKENNGVFDYKYLWVYPFSLTAGDASEMFSDNFELKYISFCLALIINIILMLNMLISILGDAFDEFQLKSEIFDYSEIAQALLEIEQIKSLFNPICIYKYLHICDDPYRTKGTGWPGKVLFTTSEIEKTRKIIEDKISRFENTLETKTDSRAKILEGKINGLRDDFKTLSFGGDDNRLATVEARVAELDGKFTAKIQGVEEKLDLLISLIKENSRIN</sequence>
<feature type="transmembrane region" description="Helical" evidence="4">
    <location>
        <begin position="1197"/>
        <end position="1218"/>
    </location>
</feature>
<dbReference type="SUPFAM" id="SSF48403">
    <property type="entry name" value="Ankyrin repeat"/>
    <property type="match status" value="1"/>
</dbReference>
<keyword evidence="6" id="KW-1185">Reference proteome</keyword>
<proteinExistence type="predicted"/>
<feature type="repeat" description="WD" evidence="3">
    <location>
        <begin position="638"/>
        <end position="679"/>
    </location>
</feature>
<dbReference type="PANTHER" id="PTHR19848">
    <property type="entry name" value="WD40 REPEAT PROTEIN"/>
    <property type="match status" value="1"/>
</dbReference>
<dbReference type="PROSITE" id="PS50294">
    <property type="entry name" value="WD_REPEATS_REGION"/>
    <property type="match status" value="16"/>
</dbReference>
<organism evidence="5 6">
    <name type="scientific">Stentor coeruleus</name>
    <dbReference type="NCBI Taxonomy" id="5963"/>
    <lineage>
        <taxon>Eukaryota</taxon>
        <taxon>Sar</taxon>
        <taxon>Alveolata</taxon>
        <taxon>Ciliophora</taxon>
        <taxon>Postciliodesmatophora</taxon>
        <taxon>Heterotrichea</taxon>
        <taxon>Heterotrichida</taxon>
        <taxon>Stentoridae</taxon>
        <taxon>Stentor</taxon>
    </lineage>
</organism>
<feature type="repeat" description="WD" evidence="3">
    <location>
        <begin position="136"/>
        <end position="177"/>
    </location>
</feature>
<feature type="transmembrane region" description="Helical" evidence="4">
    <location>
        <begin position="1253"/>
        <end position="1271"/>
    </location>
</feature>
<feature type="repeat" description="WD" evidence="3">
    <location>
        <begin position="596"/>
        <end position="637"/>
    </location>
</feature>
<name>A0A1R2CTL3_9CILI</name>
<dbReference type="InterPro" id="IPR036770">
    <property type="entry name" value="Ankyrin_rpt-contain_sf"/>
</dbReference>
<feature type="transmembrane region" description="Helical" evidence="4">
    <location>
        <begin position="1224"/>
        <end position="1241"/>
    </location>
</feature>
<feature type="repeat" description="WD" evidence="3">
    <location>
        <begin position="722"/>
        <end position="763"/>
    </location>
</feature>
<feature type="repeat" description="WD" evidence="3">
    <location>
        <begin position="806"/>
        <end position="847"/>
    </location>
</feature>
<feature type="transmembrane region" description="Helical" evidence="4">
    <location>
        <begin position="1378"/>
        <end position="1400"/>
    </location>
</feature>
<feature type="transmembrane region" description="Helical" evidence="4">
    <location>
        <begin position="1283"/>
        <end position="1300"/>
    </location>
</feature>
<dbReference type="SUPFAM" id="SSF50978">
    <property type="entry name" value="WD40 repeat-like"/>
    <property type="match status" value="4"/>
</dbReference>
<accession>A0A1R2CTL3</accession>
<reference evidence="5 6" key="1">
    <citation type="submission" date="2016-11" db="EMBL/GenBank/DDBJ databases">
        <title>The macronuclear genome of Stentor coeruleus: a giant cell with tiny introns.</title>
        <authorList>
            <person name="Slabodnick M."/>
            <person name="Ruby J.G."/>
            <person name="Reiff S.B."/>
            <person name="Swart E.C."/>
            <person name="Gosai S."/>
            <person name="Prabakaran S."/>
            <person name="Witkowska E."/>
            <person name="Larue G.E."/>
            <person name="Fisher S."/>
            <person name="Freeman R.M."/>
            <person name="Gunawardena J."/>
            <person name="Chu W."/>
            <person name="Stover N.A."/>
            <person name="Gregory B.D."/>
            <person name="Nowacki M."/>
            <person name="Derisi J."/>
            <person name="Roy S.W."/>
            <person name="Marshall W.F."/>
            <person name="Sood P."/>
        </authorList>
    </citation>
    <scope>NUCLEOTIDE SEQUENCE [LARGE SCALE GENOMIC DNA]</scope>
    <source>
        <strain evidence="5">WM001</strain>
    </source>
</reference>
<dbReference type="EMBL" id="MPUH01000063">
    <property type="protein sequence ID" value="OMJ92331.1"/>
    <property type="molecule type" value="Genomic_DNA"/>
</dbReference>
<evidence type="ECO:0000256" key="3">
    <source>
        <dbReference type="PROSITE-ProRule" id="PRU00221"/>
    </source>
</evidence>
<dbReference type="Proteomes" id="UP000187209">
    <property type="component" value="Unassembled WGS sequence"/>
</dbReference>
<feature type="transmembrane region" description="Helical" evidence="4">
    <location>
        <begin position="987"/>
        <end position="1008"/>
    </location>
</feature>
<protein>
    <recommendedName>
        <fullName evidence="7">Ion transport domain-containing protein</fullName>
    </recommendedName>
</protein>
<dbReference type="Gene3D" id="2.130.10.10">
    <property type="entry name" value="YVTN repeat-like/Quinoprotein amine dehydrogenase"/>
    <property type="match status" value="6"/>
</dbReference>
<feature type="repeat" description="WD" evidence="3">
    <location>
        <begin position="178"/>
        <end position="211"/>
    </location>
</feature>
<evidence type="ECO:0000256" key="4">
    <source>
        <dbReference type="SAM" id="Phobius"/>
    </source>
</evidence>
<feature type="repeat" description="WD" evidence="3">
    <location>
        <begin position="848"/>
        <end position="889"/>
    </location>
</feature>
<keyword evidence="4" id="KW-0812">Transmembrane</keyword>
<keyword evidence="1 3" id="KW-0853">WD repeat</keyword>
<dbReference type="CDD" id="cd00200">
    <property type="entry name" value="WD40"/>
    <property type="match status" value="3"/>
</dbReference>
<feature type="repeat" description="WD" evidence="3">
    <location>
        <begin position="680"/>
        <end position="721"/>
    </location>
</feature>
<evidence type="ECO:0000313" key="5">
    <source>
        <dbReference type="EMBL" id="OMJ92331.1"/>
    </source>
</evidence>
<dbReference type="InterPro" id="IPR001680">
    <property type="entry name" value="WD40_rpt"/>
</dbReference>
<dbReference type="OrthoDB" id="305208at2759"/>
<comment type="caution">
    <text evidence="5">The sequence shown here is derived from an EMBL/GenBank/DDBJ whole genome shotgun (WGS) entry which is preliminary data.</text>
</comment>
<dbReference type="InterPro" id="IPR036322">
    <property type="entry name" value="WD40_repeat_dom_sf"/>
</dbReference>
<feature type="repeat" description="WD" evidence="3">
    <location>
        <begin position="386"/>
        <end position="427"/>
    </location>
</feature>
<dbReference type="InterPro" id="IPR015943">
    <property type="entry name" value="WD40/YVTN_repeat-like_dom_sf"/>
</dbReference>
<evidence type="ECO:0000313" key="6">
    <source>
        <dbReference type="Proteomes" id="UP000187209"/>
    </source>
</evidence>
<feature type="repeat" description="WD" evidence="3">
    <location>
        <begin position="428"/>
        <end position="469"/>
    </location>
</feature>
<feature type="repeat" description="WD" evidence="3">
    <location>
        <begin position="764"/>
        <end position="805"/>
    </location>
</feature>
<evidence type="ECO:0000256" key="2">
    <source>
        <dbReference type="ARBA" id="ARBA00022737"/>
    </source>
</evidence>
<feature type="repeat" description="WD" evidence="3">
    <location>
        <begin position="554"/>
        <end position="595"/>
    </location>
</feature>
<dbReference type="InterPro" id="IPR020472">
    <property type="entry name" value="WD40_PAC1"/>
</dbReference>
<keyword evidence="4" id="KW-0472">Membrane</keyword>
<keyword evidence="2" id="KW-0677">Repeat</keyword>
<feature type="repeat" description="WD" evidence="3">
    <location>
        <begin position="52"/>
        <end position="93"/>
    </location>
</feature>
<evidence type="ECO:0008006" key="7">
    <source>
        <dbReference type="Google" id="ProtNLM"/>
    </source>
</evidence>
<dbReference type="InterPro" id="IPR019775">
    <property type="entry name" value="WD40_repeat_CS"/>
</dbReference>
<feature type="repeat" description="WD" evidence="3">
    <location>
        <begin position="470"/>
        <end position="511"/>
    </location>
</feature>
<feature type="repeat" description="WD" evidence="3">
    <location>
        <begin position="302"/>
        <end position="343"/>
    </location>
</feature>